<accession>A0ABQ2VXV7</accession>
<reference evidence="3" key="1">
    <citation type="journal article" date="2019" name="Int. J. Syst. Evol. Microbiol.">
        <title>The Global Catalogue of Microorganisms (GCM) 10K type strain sequencing project: providing services to taxonomists for standard genome sequencing and annotation.</title>
        <authorList>
            <consortium name="The Broad Institute Genomics Platform"/>
            <consortium name="The Broad Institute Genome Sequencing Center for Infectious Disease"/>
            <person name="Wu L."/>
            <person name="Ma J."/>
        </authorList>
    </citation>
    <scope>NUCLEOTIDE SEQUENCE [LARGE SCALE GENOMIC DNA]</scope>
    <source>
        <strain evidence="3">JCM 4376</strain>
    </source>
</reference>
<evidence type="ECO:0000313" key="3">
    <source>
        <dbReference type="Proteomes" id="UP000660675"/>
    </source>
</evidence>
<organism evidence="2 3">
    <name type="scientific">Streptomyces gelaticus</name>
    <dbReference type="NCBI Taxonomy" id="285446"/>
    <lineage>
        <taxon>Bacteria</taxon>
        <taxon>Bacillati</taxon>
        <taxon>Actinomycetota</taxon>
        <taxon>Actinomycetes</taxon>
        <taxon>Kitasatosporales</taxon>
        <taxon>Streptomycetaceae</taxon>
        <taxon>Streptomyces</taxon>
    </lineage>
</organism>
<gene>
    <name evidence="2" type="ORF">GCM10015535_28290</name>
</gene>
<keyword evidence="3" id="KW-1185">Reference proteome</keyword>
<name>A0ABQ2VXV7_9ACTN</name>
<proteinExistence type="predicted"/>
<sequence length="49" mass="5331">MKGTEQLLAAAEQAGRTAPYREDPPPGARPSDVTRNHVTGRNVLDSRNE</sequence>
<feature type="region of interest" description="Disordered" evidence="1">
    <location>
        <begin position="1"/>
        <end position="49"/>
    </location>
</feature>
<dbReference type="EMBL" id="BMTF01000008">
    <property type="protein sequence ID" value="GGV84147.1"/>
    <property type="molecule type" value="Genomic_DNA"/>
</dbReference>
<evidence type="ECO:0000256" key="1">
    <source>
        <dbReference type="SAM" id="MobiDB-lite"/>
    </source>
</evidence>
<dbReference type="Proteomes" id="UP000660675">
    <property type="component" value="Unassembled WGS sequence"/>
</dbReference>
<comment type="caution">
    <text evidence="2">The sequence shown here is derived from an EMBL/GenBank/DDBJ whole genome shotgun (WGS) entry which is preliminary data.</text>
</comment>
<evidence type="ECO:0000313" key="2">
    <source>
        <dbReference type="EMBL" id="GGV84147.1"/>
    </source>
</evidence>
<protein>
    <submittedName>
        <fullName evidence="2">Uncharacterized protein</fullName>
    </submittedName>
</protein>